<dbReference type="InterPro" id="IPR036065">
    <property type="entry name" value="BolA-like_sf"/>
</dbReference>
<dbReference type="OrthoDB" id="203381at2759"/>
<protein>
    <submittedName>
        <fullName evidence="4">Bola-like protein</fullName>
    </submittedName>
</protein>
<dbReference type="GO" id="GO:0005759">
    <property type="term" value="C:mitochondrial matrix"/>
    <property type="evidence" value="ECO:0007669"/>
    <property type="project" value="TreeGrafter"/>
</dbReference>
<dbReference type="Proteomes" id="UP000193719">
    <property type="component" value="Unassembled WGS sequence"/>
</dbReference>
<feature type="region of interest" description="Disordered" evidence="3">
    <location>
        <begin position="87"/>
        <end position="108"/>
    </location>
</feature>
<feature type="compositionally biased region" description="Low complexity" evidence="3">
    <location>
        <begin position="96"/>
        <end position="108"/>
    </location>
</feature>
<evidence type="ECO:0000256" key="2">
    <source>
        <dbReference type="RuleBase" id="RU003860"/>
    </source>
</evidence>
<comment type="caution">
    <text evidence="4">The sequence shown here is derived from an EMBL/GenBank/DDBJ whole genome shotgun (WGS) entry which is preliminary data.</text>
</comment>
<dbReference type="EMBL" id="MCFH01000015">
    <property type="protein sequence ID" value="ORX52565.1"/>
    <property type="molecule type" value="Genomic_DNA"/>
</dbReference>
<dbReference type="InterPro" id="IPR052275">
    <property type="entry name" value="Mt_Fe-S_assembly_factor"/>
</dbReference>
<reference evidence="4 5" key="2">
    <citation type="submission" date="2016-08" db="EMBL/GenBank/DDBJ databases">
        <title>Pervasive Adenine N6-methylation of Active Genes in Fungi.</title>
        <authorList>
            <consortium name="DOE Joint Genome Institute"/>
            <person name="Mondo S.J."/>
            <person name="Dannebaum R.O."/>
            <person name="Kuo R.C."/>
            <person name="Labutti K."/>
            <person name="Haridas S."/>
            <person name="Kuo A."/>
            <person name="Salamov A."/>
            <person name="Ahrendt S.R."/>
            <person name="Lipzen A."/>
            <person name="Sullivan W."/>
            <person name="Andreopoulos W.B."/>
            <person name="Clum A."/>
            <person name="Lindquist E."/>
            <person name="Daum C."/>
            <person name="Ramamoorthy G.K."/>
            <person name="Gryganskyi A."/>
            <person name="Culley D."/>
            <person name="Magnuson J.K."/>
            <person name="James T.Y."/>
            <person name="O'Malley M.A."/>
            <person name="Stajich J.E."/>
            <person name="Spatafora J.W."/>
            <person name="Visel A."/>
            <person name="Grigoriev I.V."/>
        </authorList>
    </citation>
    <scope>NUCLEOTIDE SEQUENCE [LARGE SCALE GENOMIC DNA]</scope>
    <source>
        <strain evidence="5">finn</strain>
    </source>
</reference>
<dbReference type="Gene3D" id="3.30.300.90">
    <property type="entry name" value="BolA-like"/>
    <property type="match status" value="1"/>
</dbReference>
<keyword evidence="5" id="KW-1185">Reference proteome</keyword>
<comment type="similarity">
    <text evidence="1 2">Belongs to the BolA/IbaG family.</text>
</comment>
<evidence type="ECO:0000256" key="3">
    <source>
        <dbReference type="SAM" id="MobiDB-lite"/>
    </source>
</evidence>
<evidence type="ECO:0000313" key="5">
    <source>
        <dbReference type="Proteomes" id="UP000193719"/>
    </source>
</evidence>
<proteinExistence type="inferred from homology"/>
<dbReference type="PANTHER" id="PTHR46188:SF1">
    <property type="entry name" value="BOLA-LIKE PROTEIN 3"/>
    <property type="match status" value="1"/>
</dbReference>
<dbReference type="SUPFAM" id="SSF82657">
    <property type="entry name" value="BolA-like"/>
    <property type="match status" value="1"/>
</dbReference>
<dbReference type="STRING" id="1754191.A0A1Y1VCF8"/>
<sequence length="208" mass="23738">MNSILSIPCKEKTLKALPFILTHSSYNSIQCLKKVTIPKSTLTTTSRLSTSLYTKQQTNFPFKIQYNYYSTNQDSCNIQNACTTGIESDNKDSTNNKETTSTKKFNNSETPFDIRHEGALTPMEKLLLKKLVNNFEPTAEIKVKDISDGCGSLYMVDVTSTKFDGLRMVKQHRIVMDILEEEMKTWHGIHIVTHPVHTKKRGRNNKKN</sequence>
<evidence type="ECO:0000256" key="1">
    <source>
        <dbReference type="ARBA" id="ARBA00005578"/>
    </source>
</evidence>
<gene>
    <name evidence="4" type="ORF">BCR36DRAFT_324439</name>
</gene>
<evidence type="ECO:0000313" key="4">
    <source>
        <dbReference type="EMBL" id="ORX52565.1"/>
    </source>
</evidence>
<organism evidence="4 5">
    <name type="scientific">Piromyces finnis</name>
    <dbReference type="NCBI Taxonomy" id="1754191"/>
    <lineage>
        <taxon>Eukaryota</taxon>
        <taxon>Fungi</taxon>
        <taxon>Fungi incertae sedis</taxon>
        <taxon>Chytridiomycota</taxon>
        <taxon>Chytridiomycota incertae sedis</taxon>
        <taxon>Neocallimastigomycetes</taxon>
        <taxon>Neocallimastigales</taxon>
        <taxon>Neocallimastigaceae</taxon>
        <taxon>Piromyces</taxon>
    </lineage>
</organism>
<dbReference type="AlphaFoldDB" id="A0A1Y1VCF8"/>
<accession>A0A1Y1VCF8</accession>
<dbReference type="PANTHER" id="PTHR46188">
    <property type="entry name" value="BOLA-LIKE PROTEIN 3"/>
    <property type="match status" value="1"/>
</dbReference>
<reference evidence="4 5" key="1">
    <citation type="submission" date="2016-08" db="EMBL/GenBank/DDBJ databases">
        <title>Genomes of anaerobic fungi encode conserved fungal cellulosomes for biomass hydrolysis.</title>
        <authorList>
            <consortium name="DOE Joint Genome Institute"/>
            <person name="Haitjema C.H."/>
            <person name="Gilmore S.P."/>
            <person name="Henske J.K."/>
            <person name="Solomon K.V."/>
            <person name="De Groot R."/>
            <person name="Kuo A."/>
            <person name="Mondo S.J."/>
            <person name="Salamov A.A."/>
            <person name="Labutti K."/>
            <person name="Zhao Z."/>
            <person name="Chiniquy J."/>
            <person name="Barry K."/>
            <person name="Brewer H.M."/>
            <person name="Purvine S.O."/>
            <person name="Wright A.T."/>
            <person name="Boxma B."/>
            <person name="Van Alen T."/>
            <person name="Hackstein J.H."/>
            <person name="Baker S.E."/>
            <person name="Grigoriev I.V."/>
            <person name="O'Malley M.A."/>
        </authorList>
    </citation>
    <scope>NUCLEOTIDE SEQUENCE [LARGE SCALE GENOMIC DNA]</scope>
    <source>
        <strain evidence="5">finn</strain>
    </source>
</reference>
<dbReference type="Pfam" id="PF01722">
    <property type="entry name" value="BolA"/>
    <property type="match status" value="1"/>
</dbReference>
<dbReference type="InterPro" id="IPR002634">
    <property type="entry name" value="BolA"/>
</dbReference>
<name>A0A1Y1VCF8_9FUNG</name>